<dbReference type="EMBL" id="BTGU01000037">
    <property type="protein sequence ID" value="GMN51319.1"/>
    <property type="molecule type" value="Genomic_DNA"/>
</dbReference>
<protein>
    <submittedName>
        <fullName evidence="2">Uncharacterized protein</fullName>
    </submittedName>
</protein>
<dbReference type="Proteomes" id="UP001187192">
    <property type="component" value="Unassembled WGS sequence"/>
</dbReference>
<evidence type="ECO:0000313" key="3">
    <source>
        <dbReference type="Proteomes" id="UP001187192"/>
    </source>
</evidence>
<comment type="caution">
    <text evidence="2">The sequence shown here is derived from an EMBL/GenBank/DDBJ whole genome shotgun (WGS) entry which is preliminary data.</text>
</comment>
<evidence type="ECO:0000313" key="2">
    <source>
        <dbReference type="EMBL" id="GMN51319.1"/>
    </source>
</evidence>
<gene>
    <name evidence="2" type="ORF">TIFTF001_020469</name>
</gene>
<name>A0AA88AF00_FICCA</name>
<organism evidence="2 3">
    <name type="scientific">Ficus carica</name>
    <name type="common">Common fig</name>
    <dbReference type="NCBI Taxonomy" id="3494"/>
    <lineage>
        <taxon>Eukaryota</taxon>
        <taxon>Viridiplantae</taxon>
        <taxon>Streptophyta</taxon>
        <taxon>Embryophyta</taxon>
        <taxon>Tracheophyta</taxon>
        <taxon>Spermatophyta</taxon>
        <taxon>Magnoliopsida</taxon>
        <taxon>eudicotyledons</taxon>
        <taxon>Gunneridae</taxon>
        <taxon>Pentapetalae</taxon>
        <taxon>rosids</taxon>
        <taxon>fabids</taxon>
        <taxon>Rosales</taxon>
        <taxon>Moraceae</taxon>
        <taxon>Ficeae</taxon>
        <taxon>Ficus</taxon>
    </lineage>
</organism>
<feature type="compositionally biased region" description="Pro residues" evidence="1">
    <location>
        <begin position="1"/>
        <end position="11"/>
    </location>
</feature>
<proteinExistence type="predicted"/>
<dbReference type="AlphaFoldDB" id="A0AA88AF00"/>
<evidence type="ECO:0000256" key="1">
    <source>
        <dbReference type="SAM" id="MobiDB-lite"/>
    </source>
</evidence>
<sequence length="86" mass="9003">MVGPLSPPCCPPQRLLNSPQRQLAPTHASGTREMEIQALLMRCSSNFSDWVSSACAGPLLLDAAALRLVVACGAWPCSSSSLAGYS</sequence>
<accession>A0AA88AF00</accession>
<feature type="region of interest" description="Disordered" evidence="1">
    <location>
        <begin position="1"/>
        <end position="29"/>
    </location>
</feature>
<reference evidence="2" key="1">
    <citation type="submission" date="2023-07" db="EMBL/GenBank/DDBJ databases">
        <title>draft genome sequence of fig (Ficus carica).</title>
        <authorList>
            <person name="Takahashi T."/>
            <person name="Nishimura K."/>
        </authorList>
    </citation>
    <scope>NUCLEOTIDE SEQUENCE</scope>
</reference>
<keyword evidence="3" id="KW-1185">Reference proteome</keyword>